<dbReference type="OrthoDB" id="5401170at2759"/>
<proteinExistence type="predicted"/>
<keyword evidence="2" id="KW-1185">Reference proteome</keyword>
<accession>A0A8K0R572</accession>
<sequence>MQSAIYACTRPVIDPNDDTVQEVTAFHRLSNLRCQSTPQLLQFMETAVRPGTHKEGIARGFLVIILMTKVPGVQLSYQAVCAMSKAKRDEAREAFREALEDVWACGVQPNDSTLRNIVWDEQHRKCYIVDLEDCRVVDVNATPPEFCDEEYRSWGLGEASHE</sequence>
<evidence type="ECO:0000313" key="1">
    <source>
        <dbReference type="EMBL" id="KAH7086526.1"/>
    </source>
</evidence>
<evidence type="ECO:0000313" key="2">
    <source>
        <dbReference type="Proteomes" id="UP000813461"/>
    </source>
</evidence>
<name>A0A8K0R572_9PLEO</name>
<comment type="caution">
    <text evidence="1">The sequence shown here is derived from an EMBL/GenBank/DDBJ whole genome shotgun (WGS) entry which is preliminary data.</text>
</comment>
<reference evidence="1" key="1">
    <citation type="journal article" date="2021" name="Nat. Commun.">
        <title>Genetic determinants of endophytism in the Arabidopsis root mycobiome.</title>
        <authorList>
            <person name="Mesny F."/>
            <person name="Miyauchi S."/>
            <person name="Thiergart T."/>
            <person name="Pickel B."/>
            <person name="Atanasova L."/>
            <person name="Karlsson M."/>
            <person name="Huettel B."/>
            <person name="Barry K.W."/>
            <person name="Haridas S."/>
            <person name="Chen C."/>
            <person name="Bauer D."/>
            <person name="Andreopoulos W."/>
            <person name="Pangilinan J."/>
            <person name="LaButti K."/>
            <person name="Riley R."/>
            <person name="Lipzen A."/>
            <person name="Clum A."/>
            <person name="Drula E."/>
            <person name="Henrissat B."/>
            <person name="Kohler A."/>
            <person name="Grigoriev I.V."/>
            <person name="Martin F.M."/>
            <person name="Hacquard S."/>
        </authorList>
    </citation>
    <scope>NUCLEOTIDE SEQUENCE</scope>
    <source>
        <strain evidence="1">MPI-SDFR-AT-0120</strain>
    </source>
</reference>
<organism evidence="1 2">
    <name type="scientific">Paraphoma chrysanthemicola</name>
    <dbReference type="NCBI Taxonomy" id="798071"/>
    <lineage>
        <taxon>Eukaryota</taxon>
        <taxon>Fungi</taxon>
        <taxon>Dikarya</taxon>
        <taxon>Ascomycota</taxon>
        <taxon>Pezizomycotina</taxon>
        <taxon>Dothideomycetes</taxon>
        <taxon>Pleosporomycetidae</taxon>
        <taxon>Pleosporales</taxon>
        <taxon>Pleosporineae</taxon>
        <taxon>Phaeosphaeriaceae</taxon>
        <taxon>Paraphoma</taxon>
    </lineage>
</organism>
<gene>
    <name evidence="1" type="ORF">FB567DRAFT_528167</name>
</gene>
<protein>
    <submittedName>
        <fullName evidence="1">Uncharacterized protein</fullName>
    </submittedName>
</protein>
<dbReference type="Gene3D" id="1.10.510.10">
    <property type="entry name" value="Transferase(Phosphotransferase) domain 1"/>
    <property type="match status" value="1"/>
</dbReference>
<dbReference type="Proteomes" id="UP000813461">
    <property type="component" value="Unassembled WGS sequence"/>
</dbReference>
<dbReference type="AlphaFoldDB" id="A0A8K0R572"/>
<dbReference type="EMBL" id="JAGMVJ010000011">
    <property type="protein sequence ID" value="KAH7086526.1"/>
    <property type="molecule type" value="Genomic_DNA"/>
</dbReference>